<dbReference type="SUPFAM" id="SSF53335">
    <property type="entry name" value="S-adenosyl-L-methionine-dependent methyltransferases"/>
    <property type="match status" value="1"/>
</dbReference>
<keyword evidence="3 8" id="KW-0489">Methyltransferase</keyword>
<comment type="catalytic activity">
    <reaction evidence="6">
        <text>a 2'-deoxyadenosine in DNA + S-adenosyl-L-methionine = an N(6)-methyl-2'-deoxyadenosine in DNA + S-adenosyl-L-homocysteine + H(+)</text>
        <dbReference type="Rhea" id="RHEA:15197"/>
        <dbReference type="Rhea" id="RHEA-COMP:12418"/>
        <dbReference type="Rhea" id="RHEA-COMP:12419"/>
        <dbReference type="ChEBI" id="CHEBI:15378"/>
        <dbReference type="ChEBI" id="CHEBI:57856"/>
        <dbReference type="ChEBI" id="CHEBI:59789"/>
        <dbReference type="ChEBI" id="CHEBI:90615"/>
        <dbReference type="ChEBI" id="CHEBI:90616"/>
        <dbReference type="EC" id="2.1.1.72"/>
    </reaction>
</comment>
<dbReference type="EMBL" id="AP018559">
    <property type="protein sequence ID" value="BBD78385.1"/>
    <property type="molecule type" value="Genomic_DNA"/>
</dbReference>
<dbReference type="PRINTS" id="PR00506">
    <property type="entry name" value="D21N6MTFRASE"/>
</dbReference>
<dbReference type="InterPro" id="IPR029063">
    <property type="entry name" value="SAM-dependent_MTases_sf"/>
</dbReference>
<evidence type="ECO:0000256" key="3">
    <source>
        <dbReference type="ARBA" id="ARBA00022603"/>
    </source>
</evidence>
<sequence>MVPDKLLLTTPNPIEERIEALRELFPEAFKEGRLDLETFKLLLGERVETGRERYGLSWAGKSEAIRAVQIPSSGTLRPRRDQSVGFDTTENVIIEGDNLEVLKLLQQAYHGKVKLIYIDPPYNTGNDFVYPDDFREGVRQYLRFTGQLSEDGVRLTTAPEEGGRIHSRWLSMMYPRLQLARSLLRDDGVIFVSIDDHELHNLRAIMDEIFGEENFLATVLWQKKYAPSNDTTDFSYTHDYLLSYVKSRRFNEQGKAVATLKRMERTEEQNRLYKNPDNDPRGPWMSGDYTCNKTAEQRPNLYYPIIHPKTGKEIWPSRTAVWRYSRERHEQNVREGRVWWGLNQENETPRYKRYLSEVAGVVADTWWEHTDVGHTDEAKKEFKALFGEDADAFDTPKPVRLLKRLLQLATEPDAGDIVLDFFAGSGTLGQAVLEMNQEDGGNRRFVLVQLPEPTRNPNYPTISSVTRGRVQKAAERIRSGEEKSAVRLLEPDGQDLGFRVFSLDTSNFKLWDGEAEDIQGQLEALVDNLVEGRSQEDVLFELLLKAGLPLSSKIQEQEIQGQKVYSVAEGQLLVCLERPIRAETLRAMMALEPKPLQVVCLDVAFSGDDALKTNIALEMRDRGIRFRTV</sequence>
<dbReference type="GO" id="GO:0008170">
    <property type="term" value="F:N-methyltransferase activity"/>
    <property type="evidence" value="ECO:0007669"/>
    <property type="project" value="InterPro"/>
</dbReference>
<protein>
    <recommendedName>
        <fullName evidence="2">site-specific DNA-methyltransferase (adenine-specific)</fullName>
        <ecNumber evidence="2">2.1.1.72</ecNumber>
    </recommendedName>
</protein>
<proteinExistence type="inferred from homology"/>
<keyword evidence="8" id="KW-0614">Plasmid</keyword>
<dbReference type="EC" id="2.1.1.72" evidence="2"/>
<evidence type="ECO:0000256" key="2">
    <source>
        <dbReference type="ARBA" id="ARBA00011900"/>
    </source>
</evidence>
<dbReference type="Pfam" id="PF01555">
    <property type="entry name" value="N6_N4_Mtase"/>
    <property type="match status" value="1"/>
</dbReference>
<dbReference type="GO" id="GO:0009007">
    <property type="term" value="F:site-specific DNA-methyltransferase (adenine-specific) activity"/>
    <property type="evidence" value="ECO:0007669"/>
    <property type="project" value="UniProtKB-EC"/>
</dbReference>
<comment type="similarity">
    <text evidence="1">Belongs to the N(4)/N(6)-methyltransferase family.</text>
</comment>
<dbReference type="PROSITE" id="PS00092">
    <property type="entry name" value="N6_MTASE"/>
    <property type="match status" value="1"/>
</dbReference>
<feature type="domain" description="DNA methylase N-4/N-6" evidence="7">
    <location>
        <begin position="113"/>
        <end position="437"/>
    </location>
</feature>
<evidence type="ECO:0000256" key="4">
    <source>
        <dbReference type="ARBA" id="ARBA00022679"/>
    </source>
</evidence>
<evidence type="ECO:0000313" key="8">
    <source>
        <dbReference type="EMBL" id="BBD78385.1"/>
    </source>
</evidence>
<keyword evidence="9" id="KW-1185">Reference proteome</keyword>
<dbReference type="REBASE" id="253530">
    <property type="entry name" value="M.HthTH1ORF40P"/>
</dbReference>
<evidence type="ECO:0000256" key="5">
    <source>
        <dbReference type="ARBA" id="ARBA00022691"/>
    </source>
</evidence>
<evidence type="ECO:0000256" key="6">
    <source>
        <dbReference type="ARBA" id="ARBA00047942"/>
    </source>
</evidence>
<reference evidence="8 9" key="1">
    <citation type="submission" date="2018-04" db="EMBL/GenBank/DDBJ databases">
        <title>Complete genome sequence of Hydrogenophilus thermoluteolus TH-1.</title>
        <authorList>
            <person name="Arai H."/>
        </authorList>
    </citation>
    <scope>NUCLEOTIDE SEQUENCE [LARGE SCALE GENOMIC DNA]</scope>
    <source>
        <strain evidence="8 9">TH-1</strain>
        <plasmid evidence="9">pth1 dna</plasmid>
    </source>
</reference>
<dbReference type="RefSeq" id="WP_119336223.1">
    <property type="nucleotide sequence ID" value="NZ_AP018559.1"/>
</dbReference>
<dbReference type="GO" id="GO:0003677">
    <property type="term" value="F:DNA binding"/>
    <property type="evidence" value="ECO:0007669"/>
    <property type="project" value="InterPro"/>
</dbReference>
<dbReference type="Proteomes" id="UP000262004">
    <property type="component" value="Plasmid pTH1"/>
</dbReference>
<dbReference type="Gene3D" id="3.40.50.150">
    <property type="entry name" value="Vaccinia Virus protein VP39"/>
    <property type="match status" value="1"/>
</dbReference>
<dbReference type="GO" id="GO:0032259">
    <property type="term" value="P:methylation"/>
    <property type="evidence" value="ECO:0007669"/>
    <property type="project" value="UniProtKB-KW"/>
</dbReference>
<geneLocation type="plasmid" evidence="9">
    <name>pth1 dna</name>
</geneLocation>
<dbReference type="KEGG" id="htl:HPTL_P040"/>
<keyword evidence="5" id="KW-0949">S-adenosyl-L-methionine</keyword>
<keyword evidence="4 8" id="KW-0808">Transferase</keyword>
<evidence type="ECO:0000313" key="9">
    <source>
        <dbReference type="Proteomes" id="UP000262004"/>
    </source>
</evidence>
<evidence type="ECO:0000259" key="7">
    <source>
        <dbReference type="Pfam" id="PF01555"/>
    </source>
</evidence>
<dbReference type="PIRSF" id="PIRSF015855">
    <property type="entry name" value="TypeIII_Mtase_mKpnI"/>
    <property type="match status" value="1"/>
</dbReference>
<organism evidence="8 9">
    <name type="scientific">Hydrogenophilus thermoluteolus</name>
    <name type="common">Pseudomonas hydrogenothermophila</name>
    <dbReference type="NCBI Taxonomy" id="297"/>
    <lineage>
        <taxon>Bacteria</taxon>
        <taxon>Pseudomonadati</taxon>
        <taxon>Pseudomonadota</taxon>
        <taxon>Hydrogenophilia</taxon>
        <taxon>Hydrogenophilales</taxon>
        <taxon>Hydrogenophilaceae</taxon>
        <taxon>Hydrogenophilus</taxon>
    </lineage>
</organism>
<dbReference type="InterPro" id="IPR002295">
    <property type="entry name" value="N4/N6-MTase_EcoPI_Mod-like"/>
</dbReference>
<dbReference type="AlphaFoldDB" id="A0A2Z6E1G3"/>
<evidence type="ECO:0000256" key="1">
    <source>
        <dbReference type="ARBA" id="ARBA00006594"/>
    </source>
</evidence>
<dbReference type="OrthoDB" id="9816043at2"/>
<dbReference type="InterPro" id="IPR002052">
    <property type="entry name" value="DNA_methylase_N6_adenine_CS"/>
</dbReference>
<accession>A0A2Z6E1G3</accession>
<gene>
    <name evidence="8" type="ORF">HPTL_P040</name>
</gene>
<dbReference type="InterPro" id="IPR002941">
    <property type="entry name" value="DNA_methylase_N4/N6"/>
</dbReference>
<name>A0A2Z6E1G3_HYDTE</name>